<sequence>MKMNKDPESKFKKKIALGKGLGALIPGIDTDEQESGKHIICDVGLIIPNQYQPRIHFSEKELEELSQSIKEKGIIQPLLARKSSGGFELIAGERRLRAAKMAGLAQVPLILKNVSDAEMLEISIIENIQRENLNPIEEAEAYHCLMTEFNLTQEEASQRVGKSRPAVANILRLRQLPNQIKESLSDGTISMGHARALLGADTPAQQNAAWRYVVSKGLSVRDTENLIKRLKTDKTGKKTTEKSSEDIYFLSLEDELSSHFGTKIAIKRQGKRGKIEIEFYSNEDLDNLISRLRQKQ</sequence>
<gene>
    <name evidence="5" type="ORF">N47_E46410</name>
</gene>
<dbReference type="FunFam" id="1.10.10.2830:FF:000001">
    <property type="entry name" value="Chromosome partitioning protein ParB"/>
    <property type="match status" value="1"/>
</dbReference>
<evidence type="ECO:0000313" key="5">
    <source>
        <dbReference type="EMBL" id="CBX31129.1"/>
    </source>
</evidence>
<dbReference type="EMBL" id="FR695877">
    <property type="protein sequence ID" value="CBX31129.1"/>
    <property type="molecule type" value="Genomic_DNA"/>
</dbReference>
<feature type="domain" description="ParB-like N-terminal" evidence="4">
    <location>
        <begin position="39"/>
        <end position="128"/>
    </location>
</feature>
<evidence type="ECO:0000259" key="4">
    <source>
        <dbReference type="SMART" id="SM00470"/>
    </source>
</evidence>
<dbReference type="GO" id="GO:0003677">
    <property type="term" value="F:DNA binding"/>
    <property type="evidence" value="ECO:0007669"/>
    <property type="project" value="UniProtKB-KW"/>
</dbReference>
<dbReference type="InterPro" id="IPR057240">
    <property type="entry name" value="ParB_dimer_C"/>
</dbReference>
<dbReference type="InterPro" id="IPR004437">
    <property type="entry name" value="ParB/RepB/Spo0J"/>
</dbReference>
<proteinExistence type="inferred from homology"/>
<dbReference type="SMART" id="SM00470">
    <property type="entry name" value="ParB"/>
    <property type="match status" value="1"/>
</dbReference>
<dbReference type="AlphaFoldDB" id="E1YLZ6"/>
<evidence type="ECO:0000256" key="1">
    <source>
        <dbReference type="ARBA" id="ARBA00006295"/>
    </source>
</evidence>
<evidence type="ECO:0000256" key="3">
    <source>
        <dbReference type="ARBA" id="ARBA00023125"/>
    </source>
</evidence>
<dbReference type="Pfam" id="PF02195">
    <property type="entry name" value="ParB_N"/>
    <property type="match status" value="1"/>
</dbReference>
<dbReference type="Pfam" id="PF23552">
    <property type="entry name" value="ParB_C"/>
    <property type="match status" value="1"/>
</dbReference>
<dbReference type="InterPro" id="IPR041468">
    <property type="entry name" value="HTH_ParB/Spo0J"/>
</dbReference>
<reference evidence="5" key="1">
    <citation type="journal article" date="2011" name="Environ. Microbiol.">
        <title>Genomic insights into the metabolic potential of the polycyclic aromatic hydrocarbon degrading sulfate-reducing Deltaproteobacterium N47.</title>
        <authorList>
            <person name="Bergmann F."/>
            <person name="Selesi D."/>
            <person name="Weinmaier T."/>
            <person name="Tischler P."/>
            <person name="Rattei T."/>
            <person name="Meckenstock R.U."/>
        </authorList>
    </citation>
    <scope>NUCLEOTIDE SEQUENCE</scope>
</reference>
<dbReference type="SUPFAM" id="SSF110849">
    <property type="entry name" value="ParB/Sulfiredoxin"/>
    <property type="match status" value="1"/>
</dbReference>
<evidence type="ECO:0000256" key="2">
    <source>
        <dbReference type="ARBA" id="ARBA00022829"/>
    </source>
</evidence>
<dbReference type="InterPro" id="IPR050336">
    <property type="entry name" value="Chromosome_partition/occlusion"/>
</dbReference>
<accession>E1YLZ6</accession>
<dbReference type="GO" id="GO:0007059">
    <property type="term" value="P:chromosome segregation"/>
    <property type="evidence" value="ECO:0007669"/>
    <property type="project" value="UniProtKB-KW"/>
</dbReference>
<protein>
    <submittedName>
        <fullName evidence="5">Stage 0 sporulation protein J</fullName>
    </submittedName>
</protein>
<dbReference type="InterPro" id="IPR036086">
    <property type="entry name" value="ParB/Sulfiredoxin_sf"/>
</dbReference>
<dbReference type="GO" id="GO:0045881">
    <property type="term" value="P:positive regulation of sporulation resulting in formation of a cellular spore"/>
    <property type="evidence" value="ECO:0007669"/>
    <property type="project" value="TreeGrafter"/>
</dbReference>
<keyword evidence="3" id="KW-0238">DNA-binding</keyword>
<dbReference type="CDD" id="cd16393">
    <property type="entry name" value="SPO0J_N"/>
    <property type="match status" value="1"/>
</dbReference>
<name>E1YLZ6_9BACT</name>
<comment type="similarity">
    <text evidence="1">Belongs to the ParB family.</text>
</comment>
<dbReference type="NCBIfam" id="TIGR00180">
    <property type="entry name" value="parB_part"/>
    <property type="match status" value="1"/>
</dbReference>
<dbReference type="PANTHER" id="PTHR33375">
    <property type="entry name" value="CHROMOSOME-PARTITIONING PROTEIN PARB-RELATED"/>
    <property type="match status" value="1"/>
</dbReference>
<dbReference type="SUPFAM" id="SSF109709">
    <property type="entry name" value="KorB DNA-binding domain-like"/>
    <property type="match status" value="1"/>
</dbReference>
<dbReference type="FunFam" id="3.90.1530.30:FF:000001">
    <property type="entry name" value="Chromosome partitioning protein ParB"/>
    <property type="match status" value="1"/>
</dbReference>
<dbReference type="GO" id="GO:0005694">
    <property type="term" value="C:chromosome"/>
    <property type="evidence" value="ECO:0007669"/>
    <property type="project" value="TreeGrafter"/>
</dbReference>
<dbReference type="Gene3D" id="1.10.10.2830">
    <property type="match status" value="1"/>
</dbReference>
<organism evidence="5">
    <name type="scientific">uncultured Desulfobacterium sp</name>
    <dbReference type="NCBI Taxonomy" id="201089"/>
    <lineage>
        <taxon>Bacteria</taxon>
        <taxon>Pseudomonadati</taxon>
        <taxon>Thermodesulfobacteriota</taxon>
        <taxon>Desulfobacteria</taxon>
        <taxon>Desulfobacterales</taxon>
        <taxon>Desulfobacteriaceae</taxon>
        <taxon>Desulfobacterium</taxon>
        <taxon>environmental samples</taxon>
    </lineage>
</organism>
<keyword evidence="2" id="KW-0159">Chromosome partition</keyword>
<dbReference type="PANTHER" id="PTHR33375:SF1">
    <property type="entry name" value="CHROMOSOME-PARTITIONING PROTEIN PARB-RELATED"/>
    <property type="match status" value="1"/>
</dbReference>
<dbReference type="InterPro" id="IPR003115">
    <property type="entry name" value="ParB_N"/>
</dbReference>
<dbReference type="Gene3D" id="3.90.1530.30">
    <property type="match status" value="1"/>
</dbReference>
<dbReference type="Pfam" id="PF17762">
    <property type="entry name" value="HTH_ParB"/>
    <property type="match status" value="1"/>
</dbReference>